<accession>A0ABW1V1B7</accession>
<dbReference type="InterPro" id="IPR001034">
    <property type="entry name" value="DeoR_HTH"/>
</dbReference>
<dbReference type="Proteomes" id="UP001596233">
    <property type="component" value="Unassembled WGS sequence"/>
</dbReference>
<evidence type="ECO:0000313" key="4">
    <source>
        <dbReference type="EMBL" id="MFC6332542.1"/>
    </source>
</evidence>
<feature type="domain" description="HTH deoR-type" evidence="3">
    <location>
        <begin position="9"/>
        <end position="50"/>
    </location>
</feature>
<comment type="caution">
    <text evidence="4">The sequence shown here is derived from an EMBL/GenBank/DDBJ whole genome shotgun (WGS) entry which is preliminary data.</text>
</comment>
<dbReference type="SUPFAM" id="SSF46785">
    <property type="entry name" value="Winged helix' DNA-binding domain"/>
    <property type="match status" value="1"/>
</dbReference>
<evidence type="ECO:0000259" key="3">
    <source>
        <dbReference type="Pfam" id="PF08220"/>
    </source>
</evidence>
<protein>
    <submittedName>
        <fullName evidence="4">Helix-turn-helix transcriptional regulator</fullName>
    </submittedName>
</protein>
<gene>
    <name evidence="4" type="ORF">ACFP56_07880</name>
</gene>
<evidence type="ECO:0000313" key="5">
    <source>
        <dbReference type="Proteomes" id="UP001596233"/>
    </source>
</evidence>
<evidence type="ECO:0000256" key="1">
    <source>
        <dbReference type="ARBA" id="ARBA00023015"/>
    </source>
</evidence>
<dbReference type="RefSeq" id="WP_379233015.1">
    <property type="nucleotide sequence ID" value="NZ_JBHSTE010000002.1"/>
</dbReference>
<evidence type="ECO:0000256" key="2">
    <source>
        <dbReference type="ARBA" id="ARBA00023163"/>
    </source>
</evidence>
<sequence>MKPNGSTRDAIIYKLRSQGRMQISVIAHQLGLTEMAIRRHMHELAKQGYVSIISIKQAMGRPLHAYELTPKAEELFPRNYQLLTVDLLSELENDPHTKPYIDRMFQGRKQKLLQRYAINMKHKDLAGRVEELAHIQQAGGYMAETQQDEHYYYIEEYNCPIKGVADHYHQACQCELELFQELLDAPVERIECLAKGGAKCNYRIPIHSKSNKQS</sequence>
<keyword evidence="5" id="KW-1185">Reference proteome</keyword>
<keyword evidence="2" id="KW-0804">Transcription</keyword>
<dbReference type="Gene3D" id="1.10.10.10">
    <property type="entry name" value="Winged helix-like DNA-binding domain superfamily/Winged helix DNA-binding domain"/>
    <property type="match status" value="1"/>
</dbReference>
<name>A0ABW1V1B7_9BACL</name>
<dbReference type="InterPro" id="IPR036390">
    <property type="entry name" value="WH_DNA-bd_sf"/>
</dbReference>
<dbReference type="EMBL" id="JBHSTE010000002">
    <property type="protein sequence ID" value="MFC6332542.1"/>
    <property type="molecule type" value="Genomic_DNA"/>
</dbReference>
<keyword evidence="1" id="KW-0805">Transcription regulation</keyword>
<organism evidence="4 5">
    <name type="scientific">Paenibacillus septentrionalis</name>
    <dbReference type="NCBI Taxonomy" id="429342"/>
    <lineage>
        <taxon>Bacteria</taxon>
        <taxon>Bacillati</taxon>
        <taxon>Bacillota</taxon>
        <taxon>Bacilli</taxon>
        <taxon>Bacillales</taxon>
        <taxon>Paenibacillaceae</taxon>
        <taxon>Paenibacillus</taxon>
    </lineage>
</organism>
<reference evidence="5" key="1">
    <citation type="journal article" date="2019" name="Int. J. Syst. Evol. Microbiol.">
        <title>The Global Catalogue of Microorganisms (GCM) 10K type strain sequencing project: providing services to taxonomists for standard genome sequencing and annotation.</title>
        <authorList>
            <consortium name="The Broad Institute Genomics Platform"/>
            <consortium name="The Broad Institute Genome Sequencing Center for Infectious Disease"/>
            <person name="Wu L."/>
            <person name="Ma J."/>
        </authorList>
    </citation>
    <scope>NUCLEOTIDE SEQUENCE [LARGE SCALE GENOMIC DNA]</scope>
    <source>
        <strain evidence="5">PCU 280</strain>
    </source>
</reference>
<proteinExistence type="predicted"/>
<dbReference type="Pfam" id="PF08220">
    <property type="entry name" value="HTH_DeoR"/>
    <property type="match status" value="1"/>
</dbReference>
<dbReference type="InterPro" id="IPR036388">
    <property type="entry name" value="WH-like_DNA-bd_sf"/>
</dbReference>